<organism evidence="1 2">
    <name type="scientific">Weissella cibaria</name>
    <dbReference type="NCBI Taxonomy" id="137591"/>
    <lineage>
        <taxon>Bacteria</taxon>
        <taxon>Bacillati</taxon>
        <taxon>Bacillota</taxon>
        <taxon>Bacilli</taxon>
        <taxon>Lactobacillales</taxon>
        <taxon>Lactobacillaceae</taxon>
        <taxon>Weissella</taxon>
    </lineage>
</organism>
<dbReference type="Proteomes" id="UP000032287">
    <property type="component" value="Unassembled WGS sequence"/>
</dbReference>
<dbReference type="EMBL" id="JWHU01000015">
    <property type="protein sequence ID" value="KIU20848.1"/>
    <property type="molecule type" value="Genomic_DNA"/>
</dbReference>
<gene>
    <name evidence="1" type="ORF">QX99_01003</name>
</gene>
<sequence length="314" mass="34843">MEQSNRTMRMYQSLAEIAEQALLNMETQQSAPASTTAELDPSILKTFAKRLVKVLDEIATEDEVAEHAQYVQARASLMATIEQVADVTDATINRLCAALSSTRDAIRPLQIAATADNMMAQQALAQHWLDVYAPASVDPSLSEPYQALHATVTTNRFGLLQALGVFDHELVAFHRESREFLDELVGVLYLKVAQYQLLQFADLVNFFPAAHLYVAIASAPEEYMVIGQLIQQLEPVLSDKIMSLSDLPTVATYVQDLYTNAAMVWQSNATLTPESDRLMAESQATLAQATTRDDYRSVVALLRQVRFEQPTLAN</sequence>
<protein>
    <submittedName>
        <fullName evidence="1">Uncharacterized protein</fullName>
    </submittedName>
</protein>
<proteinExistence type="predicted"/>
<comment type="caution">
    <text evidence="1">The sequence shown here is derived from an EMBL/GenBank/DDBJ whole genome shotgun (WGS) entry which is preliminary data.</text>
</comment>
<evidence type="ECO:0000313" key="1">
    <source>
        <dbReference type="EMBL" id="KIU20848.1"/>
    </source>
</evidence>
<dbReference type="RefSeq" id="WP_152615606.1">
    <property type="nucleotide sequence ID" value="NZ_JALOCT010000009.1"/>
</dbReference>
<keyword evidence="2" id="KW-1185">Reference proteome</keyword>
<reference evidence="1 2" key="1">
    <citation type="journal article" date="2015" name="Microbiology (Mosc.)">
        <title>Genomics of the Weissella cibaria species with an examination of its metabolic traits.</title>
        <authorList>
            <person name="Lynch K.M."/>
            <person name="Lucid A."/>
            <person name="Arendt E.K."/>
            <person name="Sleator R.D."/>
            <person name="Lucey B."/>
            <person name="Coffey A."/>
        </authorList>
    </citation>
    <scope>NUCLEOTIDE SEQUENCE [LARGE SCALE GENOMIC DNA]</scope>
    <source>
        <strain evidence="1 2">MG1</strain>
    </source>
</reference>
<dbReference type="PATRIC" id="fig|137591.25.peg.972"/>
<evidence type="ECO:0000313" key="2">
    <source>
        <dbReference type="Proteomes" id="UP000032287"/>
    </source>
</evidence>
<name>A0A0D1JHI9_9LACO</name>
<accession>A0A0D1JHI9</accession>
<dbReference type="AlphaFoldDB" id="A0A0D1JHI9"/>